<feature type="transmembrane region" description="Helical" evidence="1">
    <location>
        <begin position="25"/>
        <end position="47"/>
    </location>
</feature>
<keyword evidence="1" id="KW-0472">Membrane</keyword>
<dbReference type="PANTHER" id="PTHR40278">
    <property type="entry name" value="DNA UTILIZATION PROTEIN HOFN"/>
    <property type="match status" value="1"/>
</dbReference>
<keyword evidence="1" id="KW-0812">Transmembrane</keyword>
<sequence>MSRMIAKVNLLPWREEGRKRYRQRFGWMLGSAVFAIVLLVGMGGWLLDGQLALQKGRNSRIDQEITLLENKLSLLPEMDVQREALLKRLSVITDIQKGRNHITQLLSLLPGLVPQGVYLEDISLTGNRVKFSGRGESNGHLATLLANAEQSEWVNDVTMHSIVRANEKQALIRFKASFELVSEPAAGNVKERR</sequence>
<evidence type="ECO:0000313" key="2">
    <source>
        <dbReference type="EMBL" id="MDV5171236.1"/>
    </source>
</evidence>
<dbReference type="EMBL" id="JAWJZI010000011">
    <property type="protein sequence ID" value="MDV5171236.1"/>
    <property type="molecule type" value="Genomic_DNA"/>
</dbReference>
<accession>A0ABU3ZM88</accession>
<reference evidence="2 3" key="1">
    <citation type="submission" date="2023-10" db="EMBL/GenBank/DDBJ databases">
        <title>Marine bacteria isolated from horseshoe crab.</title>
        <authorList>
            <person name="Cheng T.H."/>
        </authorList>
    </citation>
    <scope>NUCLEOTIDE SEQUENCE [LARGE SCALE GENOMIC DNA]</scope>
    <source>
        <strain evidence="2 3">HSC6</strain>
    </source>
</reference>
<dbReference type="PANTHER" id="PTHR40278:SF2">
    <property type="entry name" value="TYPE IV PILUS INNER MEMBRANE COMPONENT PILN"/>
    <property type="match status" value="1"/>
</dbReference>
<dbReference type="Proteomes" id="UP001186452">
    <property type="component" value="Unassembled WGS sequence"/>
</dbReference>
<comment type="caution">
    <text evidence="2">The sequence shown here is derived from an EMBL/GenBank/DDBJ whole genome shotgun (WGS) entry which is preliminary data.</text>
</comment>
<keyword evidence="3" id="KW-1185">Reference proteome</keyword>
<dbReference type="InterPro" id="IPR007813">
    <property type="entry name" value="PilN"/>
</dbReference>
<keyword evidence="1" id="KW-1133">Transmembrane helix</keyword>
<evidence type="ECO:0000313" key="3">
    <source>
        <dbReference type="Proteomes" id="UP001186452"/>
    </source>
</evidence>
<name>A0ABU3ZM88_9GAMM</name>
<protein>
    <submittedName>
        <fullName evidence="2">PilN domain-containing protein</fullName>
    </submittedName>
</protein>
<dbReference type="Pfam" id="PF05137">
    <property type="entry name" value="PilN"/>
    <property type="match status" value="1"/>
</dbReference>
<organism evidence="2 3">
    <name type="scientific">Photobacterium rosenbergii</name>
    <dbReference type="NCBI Taxonomy" id="294936"/>
    <lineage>
        <taxon>Bacteria</taxon>
        <taxon>Pseudomonadati</taxon>
        <taxon>Pseudomonadota</taxon>
        <taxon>Gammaproteobacteria</taxon>
        <taxon>Vibrionales</taxon>
        <taxon>Vibrionaceae</taxon>
        <taxon>Photobacterium</taxon>
    </lineage>
</organism>
<gene>
    <name evidence="2" type="ORF">R2X38_19750</name>
</gene>
<dbReference type="InterPro" id="IPR052534">
    <property type="entry name" value="Extracell_DNA_Util/SecSys_Comp"/>
</dbReference>
<evidence type="ECO:0000256" key="1">
    <source>
        <dbReference type="SAM" id="Phobius"/>
    </source>
</evidence>
<proteinExistence type="predicted"/>